<dbReference type="Gene3D" id="3.90.1200.10">
    <property type="match status" value="1"/>
</dbReference>
<name>A0ABS3F2U6_9PROT</name>
<dbReference type="Gene3D" id="3.30.200.20">
    <property type="entry name" value="Phosphorylase Kinase, domain 1"/>
    <property type="match status" value="1"/>
</dbReference>
<dbReference type="RefSeq" id="WP_207042361.1">
    <property type="nucleotide sequence ID" value="NZ_JAFLNC010000001.1"/>
</dbReference>
<sequence>MRDTALTAFLERNGLEGASRYPLAGDASARRYERIVGSEKSLILMDAPPPENVTSFVVIARELTRRGYSAPEILAEDVDRGFLLLEDLGDDLFARLFESGTAETPLYRLAVDFLIDLAKTPPPSFLPAFSDDYVRAQNEMFLDFYVTDKLGEPVSGEPREFYQDIWENLLPRMRIGPEVMLLRDFHSENLLYLKDQEGLKSLGLLDFQDALRGPAAYDLVSLLQDARRDVDETMAAEMVYHYLDETGLDEADFRESFAILGTHRALRIMGIFSRLAQVEGKRRYLEMIPRMQQHLAGNLAHPVLTGLRNWLMLTVGEGKS</sequence>
<evidence type="ECO:0000313" key="3">
    <source>
        <dbReference type="Proteomes" id="UP000664761"/>
    </source>
</evidence>
<protein>
    <submittedName>
        <fullName evidence="2">Phosphotransferase</fullName>
    </submittedName>
</protein>
<gene>
    <name evidence="2" type="ORF">J0X12_03620</name>
</gene>
<organism evidence="2 3">
    <name type="scientific">Sneathiella sedimenti</name>
    <dbReference type="NCBI Taxonomy" id="2816034"/>
    <lineage>
        <taxon>Bacteria</taxon>
        <taxon>Pseudomonadati</taxon>
        <taxon>Pseudomonadota</taxon>
        <taxon>Alphaproteobacteria</taxon>
        <taxon>Sneathiellales</taxon>
        <taxon>Sneathiellaceae</taxon>
        <taxon>Sneathiella</taxon>
    </lineage>
</organism>
<dbReference type="EMBL" id="JAFLNC010000001">
    <property type="protein sequence ID" value="MBO0332687.1"/>
    <property type="molecule type" value="Genomic_DNA"/>
</dbReference>
<dbReference type="InterPro" id="IPR011009">
    <property type="entry name" value="Kinase-like_dom_sf"/>
</dbReference>
<dbReference type="InterPro" id="IPR002575">
    <property type="entry name" value="Aminoglycoside_PTrfase"/>
</dbReference>
<feature type="domain" description="Aminoglycoside phosphotransferase" evidence="1">
    <location>
        <begin position="22"/>
        <end position="250"/>
    </location>
</feature>
<proteinExistence type="predicted"/>
<keyword evidence="3" id="KW-1185">Reference proteome</keyword>
<evidence type="ECO:0000259" key="1">
    <source>
        <dbReference type="Pfam" id="PF01636"/>
    </source>
</evidence>
<dbReference type="Pfam" id="PF01636">
    <property type="entry name" value="APH"/>
    <property type="match status" value="1"/>
</dbReference>
<accession>A0ABS3F2U6</accession>
<comment type="caution">
    <text evidence="2">The sequence shown here is derived from an EMBL/GenBank/DDBJ whole genome shotgun (WGS) entry which is preliminary data.</text>
</comment>
<dbReference type="SUPFAM" id="SSF56112">
    <property type="entry name" value="Protein kinase-like (PK-like)"/>
    <property type="match status" value="1"/>
</dbReference>
<reference evidence="2 3" key="1">
    <citation type="submission" date="2021-03" db="EMBL/GenBank/DDBJ databases">
        <title>Sneathiella sp. CAU 1612 isolated from Kang Won-do.</title>
        <authorList>
            <person name="Kim W."/>
        </authorList>
    </citation>
    <scope>NUCLEOTIDE SEQUENCE [LARGE SCALE GENOMIC DNA]</scope>
    <source>
        <strain evidence="2 3">CAU 1612</strain>
    </source>
</reference>
<dbReference type="Proteomes" id="UP000664761">
    <property type="component" value="Unassembled WGS sequence"/>
</dbReference>
<evidence type="ECO:0000313" key="2">
    <source>
        <dbReference type="EMBL" id="MBO0332687.1"/>
    </source>
</evidence>